<gene>
    <name evidence="4" type="ORF">NB231_16318</name>
</gene>
<protein>
    <recommendedName>
        <fullName evidence="2">Superoxide dismutase [Cu-Zn]</fullName>
        <ecNumber evidence="2">1.15.1.1</ecNumber>
    </recommendedName>
</protein>
<keyword evidence="2" id="KW-0479">Metal-binding</keyword>
<keyword evidence="2" id="KW-0862">Zinc</keyword>
<dbReference type="Pfam" id="PF00080">
    <property type="entry name" value="Sod_Cu"/>
    <property type="match status" value="1"/>
</dbReference>
<name>A4BM64_9GAMM</name>
<dbReference type="RefSeq" id="WP_005004654.1">
    <property type="nucleotide sequence ID" value="NZ_CH672427.1"/>
</dbReference>
<keyword evidence="2" id="KW-0560">Oxidoreductase</keyword>
<evidence type="ECO:0000313" key="5">
    <source>
        <dbReference type="Proteomes" id="UP000003374"/>
    </source>
</evidence>
<evidence type="ECO:0000313" key="4">
    <source>
        <dbReference type="EMBL" id="EAR23402.1"/>
    </source>
</evidence>
<dbReference type="PROSITE" id="PS00332">
    <property type="entry name" value="SOD_CU_ZN_2"/>
    <property type="match status" value="1"/>
</dbReference>
<dbReference type="InterPro" id="IPR001424">
    <property type="entry name" value="SOD_Cu_Zn_dom"/>
</dbReference>
<comment type="cofactor">
    <cofactor evidence="2">
        <name>Cu cation</name>
        <dbReference type="ChEBI" id="CHEBI:23378"/>
    </cofactor>
    <text evidence="2">Binds 1 copper ion per subunit.</text>
</comment>
<comment type="catalytic activity">
    <reaction evidence="2">
        <text>2 superoxide + 2 H(+) = H2O2 + O2</text>
        <dbReference type="Rhea" id="RHEA:20696"/>
        <dbReference type="ChEBI" id="CHEBI:15378"/>
        <dbReference type="ChEBI" id="CHEBI:15379"/>
        <dbReference type="ChEBI" id="CHEBI:16240"/>
        <dbReference type="ChEBI" id="CHEBI:18421"/>
        <dbReference type="EC" id="1.15.1.1"/>
    </reaction>
</comment>
<dbReference type="eggNOG" id="COG2032">
    <property type="taxonomic scope" value="Bacteria"/>
</dbReference>
<feature type="domain" description="Superoxide dismutase copper/zinc binding" evidence="3">
    <location>
        <begin position="41"/>
        <end position="173"/>
    </location>
</feature>
<dbReference type="AlphaFoldDB" id="A4BM64"/>
<proteinExistence type="inferred from homology"/>
<dbReference type="EC" id="1.15.1.1" evidence="2"/>
<dbReference type="GO" id="GO:0004784">
    <property type="term" value="F:superoxide dismutase activity"/>
    <property type="evidence" value="ECO:0007669"/>
    <property type="project" value="UniProtKB-EC"/>
</dbReference>
<comment type="similarity">
    <text evidence="1 2">Belongs to the Cu-Zn superoxide dismutase family.</text>
</comment>
<dbReference type="Gene3D" id="2.60.40.200">
    <property type="entry name" value="Superoxide dismutase, copper/zinc binding domain"/>
    <property type="match status" value="1"/>
</dbReference>
<comment type="cofactor">
    <cofactor evidence="2">
        <name>Zn(2+)</name>
        <dbReference type="ChEBI" id="CHEBI:29105"/>
    </cofactor>
    <text evidence="2">Binds 1 zinc ion per subunit.</text>
</comment>
<keyword evidence="2" id="KW-0186">Copper</keyword>
<dbReference type="InterPro" id="IPR036423">
    <property type="entry name" value="SOD-like_Cu/Zn_dom_sf"/>
</dbReference>
<reference evidence="4 5" key="1">
    <citation type="submission" date="2006-02" db="EMBL/GenBank/DDBJ databases">
        <authorList>
            <person name="Waterbury J."/>
            <person name="Ferriera S."/>
            <person name="Johnson J."/>
            <person name="Kravitz S."/>
            <person name="Halpern A."/>
            <person name="Remington K."/>
            <person name="Beeson K."/>
            <person name="Tran B."/>
            <person name="Rogers Y.-H."/>
            <person name="Friedman R."/>
            <person name="Venter J.C."/>
        </authorList>
    </citation>
    <scope>NUCLEOTIDE SEQUENCE [LARGE SCALE GENOMIC DNA]</scope>
    <source>
        <strain evidence="4 5">Nb-231</strain>
    </source>
</reference>
<dbReference type="SUPFAM" id="SSF49329">
    <property type="entry name" value="Cu,Zn superoxide dismutase-like"/>
    <property type="match status" value="1"/>
</dbReference>
<accession>A4BM64</accession>
<dbReference type="STRING" id="314278.NB231_16318"/>
<dbReference type="NCBIfam" id="NF007628">
    <property type="entry name" value="PRK10290.1"/>
    <property type="match status" value="1"/>
</dbReference>
<dbReference type="PROSITE" id="PS51257">
    <property type="entry name" value="PROKAR_LIPOPROTEIN"/>
    <property type="match status" value="1"/>
</dbReference>
<organism evidence="4 5">
    <name type="scientific">Nitrococcus mobilis Nb-231</name>
    <dbReference type="NCBI Taxonomy" id="314278"/>
    <lineage>
        <taxon>Bacteria</taxon>
        <taxon>Pseudomonadati</taxon>
        <taxon>Pseudomonadota</taxon>
        <taxon>Gammaproteobacteria</taxon>
        <taxon>Chromatiales</taxon>
        <taxon>Ectothiorhodospiraceae</taxon>
        <taxon>Nitrococcus</taxon>
    </lineage>
</organism>
<comment type="caution">
    <text evidence="4">The sequence shown here is derived from an EMBL/GenBank/DDBJ whole genome shotgun (WGS) entry which is preliminary data.</text>
</comment>
<dbReference type="InterPro" id="IPR024134">
    <property type="entry name" value="SOD_Cu/Zn_/chaperone"/>
</dbReference>
<keyword evidence="5" id="KW-1185">Reference proteome</keyword>
<dbReference type="PANTHER" id="PTHR10003">
    <property type="entry name" value="SUPEROXIDE DISMUTASE CU-ZN -RELATED"/>
    <property type="match status" value="1"/>
</dbReference>
<dbReference type="InterPro" id="IPR018152">
    <property type="entry name" value="SOD_Cu/Zn_BS"/>
</dbReference>
<comment type="function">
    <text evidence="2">Destroys radicals which are normally produced within the cells and which are toxic to biological systems.</text>
</comment>
<dbReference type="OrthoDB" id="5431326at2"/>
<sequence length="174" mass="17745">MLRTAIIALATAAVGAGCANTEKTTVTMRLLQKTGGGEKIGTIKAEDTQYGTLFTPDLSDLPPGLHGFHVHQNATCGAAQKNGQTVPGLAAGGHYAPNGAANHAGPYGSGHLGDLPTLYVDTQGKSNQPVLAPRLKVSDLHGRSLMIHSGGDNYADEPHKLGGGGSRLACGVVE</sequence>
<dbReference type="GO" id="GO:0005507">
    <property type="term" value="F:copper ion binding"/>
    <property type="evidence" value="ECO:0007669"/>
    <property type="project" value="InterPro"/>
</dbReference>
<dbReference type="Proteomes" id="UP000003374">
    <property type="component" value="Unassembled WGS sequence"/>
</dbReference>
<evidence type="ECO:0000256" key="2">
    <source>
        <dbReference type="RuleBase" id="RU000393"/>
    </source>
</evidence>
<dbReference type="HOGENOM" id="CLU_056632_7_1_6"/>
<evidence type="ECO:0000259" key="3">
    <source>
        <dbReference type="Pfam" id="PF00080"/>
    </source>
</evidence>
<evidence type="ECO:0000256" key="1">
    <source>
        <dbReference type="ARBA" id="ARBA00010457"/>
    </source>
</evidence>
<dbReference type="EMBL" id="AAOF01000001">
    <property type="protein sequence ID" value="EAR23402.1"/>
    <property type="molecule type" value="Genomic_DNA"/>
</dbReference>